<evidence type="ECO:0000313" key="2">
    <source>
        <dbReference type="EMBL" id="KPI84877.1"/>
    </source>
</evidence>
<reference evidence="2 3" key="1">
    <citation type="journal article" date="2015" name="PLoS Pathog.">
        <title>Leptomonas seymouri: Adaptations to the Dixenous Life Cycle Analyzed by Genome Sequencing, Transcriptome Profiling and Co-infection with Leishmania donovani.</title>
        <authorList>
            <person name="Kraeva N."/>
            <person name="Butenko A."/>
            <person name="Hlavacova J."/>
            <person name="Kostygov A."/>
            <person name="Myskova J."/>
            <person name="Grybchuk D."/>
            <person name="Lestinova T."/>
            <person name="Votypka J."/>
            <person name="Volf P."/>
            <person name="Opperdoes F."/>
            <person name="Flegontov P."/>
            <person name="Lukes J."/>
            <person name="Yurchenko V."/>
        </authorList>
    </citation>
    <scope>NUCLEOTIDE SEQUENCE [LARGE SCALE GENOMIC DNA]</scope>
    <source>
        <strain evidence="2 3">ATCC 30220</strain>
    </source>
</reference>
<gene>
    <name evidence="2" type="ORF">ABL78_6059</name>
</gene>
<protein>
    <recommendedName>
        <fullName evidence="4">Leucine-rich repeat protein</fullName>
    </recommendedName>
</protein>
<organism evidence="2 3">
    <name type="scientific">Leptomonas seymouri</name>
    <dbReference type="NCBI Taxonomy" id="5684"/>
    <lineage>
        <taxon>Eukaryota</taxon>
        <taxon>Discoba</taxon>
        <taxon>Euglenozoa</taxon>
        <taxon>Kinetoplastea</taxon>
        <taxon>Metakinetoplastina</taxon>
        <taxon>Trypanosomatida</taxon>
        <taxon>Trypanosomatidae</taxon>
        <taxon>Leishmaniinae</taxon>
        <taxon>Leptomonas</taxon>
    </lineage>
</organism>
<accession>A0A0N0P4I9</accession>
<keyword evidence="3" id="KW-1185">Reference proteome</keyword>
<evidence type="ECO:0000256" key="1">
    <source>
        <dbReference type="SAM" id="MobiDB-lite"/>
    </source>
</evidence>
<proteinExistence type="predicted"/>
<name>A0A0N0P4I9_LEPSE</name>
<dbReference type="Proteomes" id="UP000038009">
    <property type="component" value="Unassembled WGS sequence"/>
</dbReference>
<evidence type="ECO:0008006" key="4">
    <source>
        <dbReference type="Google" id="ProtNLM"/>
    </source>
</evidence>
<dbReference type="InterPro" id="IPR032675">
    <property type="entry name" value="LRR_dom_sf"/>
</dbReference>
<dbReference type="AlphaFoldDB" id="A0A0N0P4I9"/>
<dbReference type="Gene3D" id="3.80.10.10">
    <property type="entry name" value="Ribonuclease Inhibitor"/>
    <property type="match status" value="1"/>
</dbReference>
<sequence>MEAFRQKQVRCRAMLAPVIAKEKNERPLRVFHAPAHGNDAEGDAFSDKFGHLSPRKQRSLCIMCFNLLQRIQNISSETLTDMEAERLMYPFHASSMATPFEEALVAFTDKFKSTVGQVSWNKPVVHAEWETELRFWGQWWLSLRIRADQGTMRTTGIQGLSRLRGRISWAQGMDGTPLVCISTPALIMKFHEGKEENRYPPLLTQDAGVAEENQLIADLAKRLTGPTRHLDVFHLSGLRMTPDRLHVLFFDGFSKLPLLVETEVATETEGSGSQDGQPQTIPTTAQRRGNAAPGEQVEETLATLSFSACQMGSAGLLVLLTGVASLAAQGLKGISSLDLSYNELRSTSLYSFTQMLRFTFVTRLSLRGNNLASIDVTPFREFLLEGCDLQIEELDLSYTELTPAQVGVLIESLPLMNRIRVLLLEEVTIPVSKWPLLVRAVERTQLWQLRLLPSTALSTSSTYTPISSIVIYVKLIEEICANNERLAKEASAGTVACSGFFGFNTPSFFEAFFSYSQIRGGAAGECGCALPEGYTAFTNNDPSLI</sequence>
<dbReference type="OMA" id="NQYTPLL"/>
<dbReference type="OrthoDB" id="272586at2759"/>
<dbReference type="SUPFAM" id="SSF52047">
    <property type="entry name" value="RNI-like"/>
    <property type="match status" value="1"/>
</dbReference>
<dbReference type="EMBL" id="LJSK01000224">
    <property type="protein sequence ID" value="KPI84877.1"/>
    <property type="molecule type" value="Genomic_DNA"/>
</dbReference>
<evidence type="ECO:0000313" key="3">
    <source>
        <dbReference type="Proteomes" id="UP000038009"/>
    </source>
</evidence>
<feature type="compositionally biased region" description="Polar residues" evidence="1">
    <location>
        <begin position="270"/>
        <end position="287"/>
    </location>
</feature>
<comment type="caution">
    <text evidence="2">The sequence shown here is derived from an EMBL/GenBank/DDBJ whole genome shotgun (WGS) entry which is preliminary data.</text>
</comment>
<feature type="region of interest" description="Disordered" evidence="1">
    <location>
        <begin position="265"/>
        <end position="293"/>
    </location>
</feature>
<dbReference type="VEuPathDB" id="TriTrypDB:Lsey_0224_0030"/>